<keyword evidence="1" id="KW-0472">Membrane</keyword>
<protein>
    <recommendedName>
        <fullName evidence="4">Energy transducer TonB</fullName>
    </recommendedName>
</protein>
<proteinExistence type="predicted"/>
<feature type="transmembrane region" description="Helical" evidence="1">
    <location>
        <begin position="6"/>
        <end position="24"/>
    </location>
</feature>
<dbReference type="RefSeq" id="WP_377125704.1">
    <property type="nucleotide sequence ID" value="NZ_JBHRSD010000027.1"/>
</dbReference>
<dbReference type="EMBL" id="JBHRSD010000027">
    <property type="protein sequence ID" value="MFC3033741.1"/>
    <property type="molecule type" value="Genomic_DNA"/>
</dbReference>
<accession>A0ABV7CMF4</accession>
<evidence type="ECO:0008006" key="4">
    <source>
        <dbReference type="Google" id="ProtNLM"/>
    </source>
</evidence>
<evidence type="ECO:0000313" key="2">
    <source>
        <dbReference type="EMBL" id="MFC3033741.1"/>
    </source>
</evidence>
<sequence>MNAVKVSLLLILIISFTTGCYVLWPTTTSARDPSGTAAHELAAIAEPKAKIAPALVQVEALQPDAIALVQTTPQATPEPDSSPIIYLPPIAKSSEQHLSNAYQGDLDDHEAYQRHQQKQQDKLKHEFVAASKIKIAKLESLLAQGIAAGLEESQLAEAREKIAALAALSHKLQTELESN</sequence>
<keyword evidence="1" id="KW-0812">Transmembrane</keyword>
<organism evidence="2 3">
    <name type="scientific">Pseudoalteromonas fenneropenaei</name>
    <dbReference type="NCBI Taxonomy" id="1737459"/>
    <lineage>
        <taxon>Bacteria</taxon>
        <taxon>Pseudomonadati</taxon>
        <taxon>Pseudomonadota</taxon>
        <taxon>Gammaproteobacteria</taxon>
        <taxon>Alteromonadales</taxon>
        <taxon>Pseudoalteromonadaceae</taxon>
        <taxon>Pseudoalteromonas</taxon>
    </lineage>
</organism>
<keyword evidence="3" id="KW-1185">Reference proteome</keyword>
<keyword evidence="1" id="KW-1133">Transmembrane helix</keyword>
<reference evidence="3" key="1">
    <citation type="journal article" date="2019" name="Int. J. Syst. Evol. Microbiol.">
        <title>The Global Catalogue of Microorganisms (GCM) 10K type strain sequencing project: providing services to taxonomists for standard genome sequencing and annotation.</title>
        <authorList>
            <consortium name="The Broad Institute Genomics Platform"/>
            <consortium name="The Broad Institute Genome Sequencing Center for Infectious Disease"/>
            <person name="Wu L."/>
            <person name="Ma J."/>
        </authorList>
    </citation>
    <scope>NUCLEOTIDE SEQUENCE [LARGE SCALE GENOMIC DNA]</scope>
    <source>
        <strain evidence="3">KCTC 42730</strain>
    </source>
</reference>
<dbReference type="PROSITE" id="PS51257">
    <property type="entry name" value="PROKAR_LIPOPROTEIN"/>
    <property type="match status" value="1"/>
</dbReference>
<dbReference type="Proteomes" id="UP001595453">
    <property type="component" value="Unassembled WGS sequence"/>
</dbReference>
<evidence type="ECO:0000313" key="3">
    <source>
        <dbReference type="Proteomes" id="UP001595453"/>
    </source>
</evidence>
<evidence type="ECO:0000256" key="1">
    <source>
        <dbReference type="SAM" id="Phobius"/>
    </source>
</evidence>
<name>A0ABV7CMF4_9GAMM</name>
<gene>
    <name evidence="2" type="ORF">ACFOEE_14550</name>
</gene>
<comment type="caution">
    <text evidence="2">The sequence shown here is derived from an EMBL/GenBank/DDBJ whole genome shotgun (WGS) entry which is preliminary data.</text>
</comment>